<dbReference type="Proteomes" id="UP000274131">
    <property type="component" value="Unassembled WGS sequence"/>
</dbReference>
<dbReference type="Gene3D" id="1.20.1250.20">
    <property type="entry name" value="MFS general substrate transporter like domains"/>
    <property type="match status" value="1"/>
</dbReference>
<feature type="transmembrane region" description="Helical" evidence="7">
    <location>
        <begin position="160"/>
        <end position="183"/>
    </location>
</feature>
<feature type="transmembrane region" description="Helical" evidence="7">
    <location>
        <begin position="357"/>
        <end position="377"/>
    </location>
</feature>
<feature type="transmembrane region" description="Helical" evidence="7">
    <location>
        <begin position="65"/>
        <end position="87"/>
    </location>
</feature>
<evidence type="ECO:0000313" key="8">
    <source>
        <dbReference type="EMBL" id="VDD85750.1"/>
    </source>
</evidence>
<feature type="region of interest" description="Disordered" evidence="6">
    <location>
        <begin position="33"/>
        <end position="52"/>
    </location>
</feature>
<dbReference type="STRING" id="51028.A0A0N4UUU9"/>
<feature type="transmembrane region" description="Helical" evidence="7">
    <location>
        <begin position="99"/>
        <end position="123"/>
    </location>
</feature>
<feature type="compositionally biased region" description="Polar residues" evidence="6">
    <location>
        <begin position="1"/>
        <end position="10"/>
    </location>
</feature>
<dbReference type="GO" id="GO:0005765">
    <property type="term" value="C:lysosomal membrane"/>
    <property type="evidence" value="ECO:0007669"/>
    <property type="project" value="TreeGrafter"/>
</dbReference>
<proteinExistence type="predicted"/>
<dbReference type="GO" id="GO:0022857">
    <property type="term" value="F:transmembrane transporter activity"/>
    <property type="evidence" value="ECO:0007669"/>
    <property type="project" value="InterPro"/>
</dbReference>
<dbReference type="SUPFAM" id="SSF103473">
    <property type="entry name" value="MFS general substrate transporter"/>
    <property type="match status" value="1"/>
</dbReference>
<dbReference type="OrthoDB" id="370281at2759"/>
<dbReference type="PANTHER" id="PTHR23510">
    <property type="entry name" value="INNER MEMBRANE TRANSPORT PROTEIN YAJR"/>
    <property type="match status" value="1"/>
</dbReference>
<feature type="transmembrane region" description="Helical" evidence="7">
    <location>
        <begin position="195"/>
        <end position="217"/>
    </location>
</feature>
<dbReference type="InterPro" id="IPR011701">
    <property type="entry name" value="MFS"/>
</dbReference>
<feature type="transmembrane region" description="Helical" evidence="7">
    <location>
        <begin position="416"/>
        <end position="436"/>
    </location>
</feature>
<feature type="transmembrane region" description="Helical" evidence="7">
    <location>
        <begin position="237"/>
        <end position="256"/>
    </location>
</feature>
<feature type="region of interest" description="Disordered" evidence="6">
    <location>
        <begin position="1"/>
        <end position="23"/>
    </location>
</feature>
<protein>
    <submittedName>
        <fullName evidence="10">MFS domain-containing protein</fullName>
    </submittedName>
</protein>
<dbReference type="EMBL" id="UXUI01007147">
    <property type="protein sequence ID" value="VDD85750.1"/>
    <property type="molecule type" value="Genomic_DNA"/>
</dbReference>
<accession>A0A0N4UUU9</accession>
<dbReference type="Pfam" id="PF07690">
    <property type="entry name" value="MFS_1"/>
    <property type="match status" value="1"/>
</dbReference>
<dbReference type="AlphaFoldDB" id="A0A0N4UUU9"/>
<evidence type="ECO:0000256" key="1">
    <source>
        <dbReference type="ARBA" id="ARBA00004127"/>
    </source>
</evidence>
<keyword evidence="3 7" id="KW-0812">Transmembrane</keyword>
<dbReference type="GO" id="GO:0012505">
    <property type="term" value="C:endomembrane system"/>
    <property type="evidence" value="ECO:0007669"/>
    <property type="project" value="UniProtKB-SubCell"/>
</dbReference>
<keyword evidence="9" id="KW-1185">Reference proteome</keyword>
<feature type="transmembrane region" description="Helical" evidence="7">
    <location>
        <begin position="326"/>
        <end position="345"/>
    </location>
</feature>
<evidence type="ECO:0000256" key="5">
    <source>
        <dbReference type="ARBA" id="ARBA00023136"/>
    </source>
</evidence>
<evidence type="ECO:0000313" key="9">
    <source>
        <dbReference type="Proteomes" id="UP000274131"/>
    </source>
</evidence>
<comment type="subcellular location">
    <subcellularLocation>
        <location evidence="1">Endomembrane system</location>
        <topology evidence="1">Multi-pass membrane protein</topology>
    </subcellularLocation>
</comment>
<gene>
    <name evidence="8" type="ORF">EVEC_LOCUS893</name>
</gene>
<keyword evidence="4 7" id="KW-1133">Transmembrane helix</keyword>
<feature type="transmembrane region" description="Helical" evidence="7">
    <location>
        <begin position="483"/>
        <end position="504"/>
    </location>
</feature>
<feature type="compositionally biased region" description="Basic and acidic residues" evidence="6">
    <location>
        <begin position="11"/>
        <end position="23"/>
    </location>
</feature>
<evidence type="ECO:0000256" key="6">
    <source>
        <dbReference type="SAM" id="MobiDB-lite"/>
    </source>
</evidence>
<evidence type="ECO:0000256" key="2">
    <source>
        <dbReference type="ARBA" id="ARBA00022448"/>
    </source>
</evidence>
<evidence type="ECO:0000313" key="10">
    <source>
        <dbReference type="WBParaSite" id="EVEC_0000118501-mRNA-1"/>
    </source>
</evidence>
<sequence>MTLGISINSAQDEKNKEEPKTLSVEKLEKLKESEVGSSFTTETGDTIPEKAGYDIENGESPWGSLWLANFIQFLCGIQFAVYFTSMWPYLSGLDHEVSLGFVGIITACFSLGMSLSSPLFGFWSQKSRSTKGPTACGLILTAVGNLLYALLPTIKYEVKWFMLVARIFVGFGTGNISVLRAYCATASTAKDRKRAMALCIAAFVFGQSLGPAVQSMFSPIKEQGFSIGTIQFNMYTIPAYFMILLSILSLILLFCFFEERYAGIMTRNEEKDPYSVLPKFDKIAAAVMIYMWYIQQSSITNTEVIASPLTISMFTWNDSKAILNNGLIQTASCILSVGNYFLIAYTRIGSLGKRKMMVCALAGFILHYLLNLPWPFYPKSFKYIEFAANSTEEDTAYSGGCYRKYAWCNHTTAVPLPLYTFSYIVIYGLSFPYFAAPTGTIYSQILGPRNQGFMQGVFDLFGSIARCIGPLITTNLFEHWGYLWPNMLQLVQFTIGFFLVIFFYRRIIPLQTVPKTGTAAKYKHGIFYHL</sequence>
<reference evidence="8 9" key="2">
    <citation type="submission" date="2018-10" db="EMBL/GenBank/DDBJ databases">
        <authorList>
            <consortium name="Pathogen Informatics"/>
        </authorList>
    </citation>
    <scope>NUCLEOTIDE SEQUENCE [LARGE SCALE GENOMIC DNA]</scope>
</reference>
<dbReference type="InterPro" id="IPR051068">
    <property type="entry name" value="MFS_Domain-Containing_Protein"/>
</dbReference>
<evidence type="ECO:0000256" key="4">
    <source>
        <dbReference type="ARBA" id="ARBA00022989"/>
    </source>
</evidence>
<evidence type="ECO:0000256" key="7">
    <source>
        <dbReference type="SAM" id="Phobius"/>
    </source>
</evidence>
<name>A0A0N4UUU9_ENTVE</name>
<dbReference type="PANTHER" id="PTHR23510:SF3">
    <property type="entry name" value="MAJOR FACILITATOR SUPERFAMILY DOMAIN-CONTAINING PROTEIN 8"/>
    <property type="match status" value="1"/>
</dbReference>
<keyword evidence="2" id="KW-0813">Transport</keyword>
<dbReference type="WBParaSite" id="EVEC_0000118501-mRNA-1">
    <property type="protein sequence ID" value="EVEC_0000118501-mRNA-1"/>
    <property type="gene ID" value="EVEC_0000118501"/>
</dbReference>
<organism evidence="10">
    <name type="scientific">Enterobius vermicularis</name>
    <name type="common">Human pinworm</name>
    <dbReference type="NCBI Taxonomy" id="51028"/>
    <lineage>
        <taxon>Eukaryota</taxon>
        <taxon>Metazoa</taxon>
        <taxon>Ecdysozoa</taxon>
        <taxon>Nematoda</taxon>
        <taxon>Chromadorea</taxon>
        <taxon>Rhabditida</taxon>
        <taxon>Spirurina</taxon>
        <taxon>Oxyuridomorpha</taxon>
        <taxon>Oxyuroidea</taxon>
        <taxon>Oxyuridae</taxon>
        <taxon>Enterobius</taxon>
    </lineage>
</organism>
<dbReference type="CDD" id="cd17326">
    <property type="entry name" value="MFS_MFSD8"/>
    <property type="match status" value="1"/>
</dbReference>
<keyword evidence="5 7" id="KW-0472">Membrane</keyword>
<evidence type="ECO:0000256" key="3">
    <source>
        <dbReference type="ARBA" id="ARBA00022692"/>
    </source>
</evidence>
<dbReference type="InterPro" id="IPR036259">
    <property type="entry name" value="MFS_trans_sf"/>
</dbReference>
<reference evidence="10" key="1">
    <citation type="submission" date="2017-02" db="UniProtKB">
        <authorList>
            <consortium name="WormBaseParasite"/>
        </authorList>
    </citation>
    <scope>IDENTIFICATION</scope>
</reference>
<feature type="transmembrane region" description="Helical" evidence="7">
    <location>
        <begin position="135"/>
        <end position="154"/>
    </location>
</feature>